<protein>
    <submittedName>
        <fullName evidence="2">Uncharacterized protein</fullName>
    </submittedName>
</protein>
<name>A0A8H7ENZ1_9FUNG</name>
<feature type="coiled-coil region" evidence="1">
    <location>
        <begin position="90"/>
        <end position="124"/>
    </location>
</feature>
<accession>A0A8H7ENZ1</accession>
<keyword evidence="3" id="KW-1185">Reference proteome</keyword>
<reference evidence="2" key="1">
    <citation type="submission" date="2020-01" db="EMBL/GenBank/DDBJ databases">
        <title>Genome Sequencing of Three Apophysomyces-Like Fungal Strains Confirms a Novel Fungal Genus in the Mucoromycota with divergent Burkholderia-like Endosymbiotic Bacteria.</title>
        <authorList>
            <person name="Stajich J.E."/>
            <person name="Macias A.M."/>
            <person name="Carter-House D."/>
            <person name="Lovett B."/>
            <person name="Kasson L.R."/>
            <person name="Berry K."/>
            <person name="Grigoriev I."/>
            <person name="Chang Y."/>
            <person name="Spatafora J."/>
            <person name="Kasson M.T."/>
        </authorList>
    </citation>
    <scope>NUCLEOTIDE SEQUENCE</scope>
    <source>
        <strain evidence="2">NRRL A-21654</strain>
    </source>
</reference>
<evidence type="ECO:0000313" key="2">
    <source>
        <dbReference type="EMBL" id="KAF7720578.1"/>
    </source>
</evidence>
<dbReference type="OrthoDB" id="2206543at2759"/>
<dbReference type="Proteomes" id="UP000605846">
    <property type="component" value="Unassembled WGS sequence"/>
</dbReference>
<evidence type="ECO:0000313" key="3">
    <source>
        <dbReference type="Proteomes" id="UP000605846"/>
    </source>
</evidence>
<organism evidence="2 3">
    <name type="scientific">Apophysomyces ossiformis</name>
    <dbReference type="NCBI Taxonomy" id="679940"/>
    <lineage>
        <taxon>Eukaryota</taxon>
        <taxon>Fungi</taxon>
        <taxon>Fungi incertae sedis</taxon>
        <taxon>Mucoromycota</taxon>
        <taxon>Mucoromycotina</taxon>
        <taxon>Mucoromycetes</taxon>
        <taxon>Mucorales</taxon>
        <taxon>Mucorineae</taxon>
        <taxon>Mucoraceae</taxon>
        <taxon>Apophysomyces</taxon>
    </lineage>
</organism>
<feature type="non-terminal residue" evidence="2">
    <location>
        <position position="342"/>
    </location>
</feature>
<sequence length="342" mass="37669">MPPINYFELHHIPHFFFRYFYVTQRSTKHIIDNNNNNTKETLQTNASISESTASNITNSESIISLAPGQKRKLENNKTNKTSLSDLIPDRTHLNVQISSLKEIIQQLKDDKQQMMAQQSQLMQLIMTLQAKLAGGEACPAALATNKNTAKKPASVPSSVPVMAPSSRPSSSAASLIHASSKPISYAKVAAKHVPAKPKKKKPISINTVQKILSVSTGPSTYNFVYLPCRHHVKHSDVCRLLGSLKIIQSKILDVQFPARSVVALLVHQAYYQELVDSLTKAGVKPLDDFNPTSPIVIGDPKYATLSSQDKSHMAKNLLISRLLCTCLHLPVHLGNSVAQYFA</sequence>
<proteinExistence type="predicted"/>
<keyword evidence="1" id="KW-0175">Coiled coil</keyword>
<comment type="caution">
    <text evidence="2">The sequence shown here is derived from an EMBL/GenBank/DDBJ whole genome shotgun (WGS) entry which is preliminary data.</text>
</comment>
<gene>
    <name evidence="2" type="ORF">EC973_007333</name>
</gene>
<dbReference type="AlphaFoldDB" id="A0A8H7ENZ1"/>
<dbReference type="EMBL" id="JABAYA010000529">
    <property type="protein sequence ID" value="KAF7720578.1"/>
    <property type="molecule type" value="Genomic_DNA"/>
</dbReference>
<evidence type="ECO:0000256" key="1">
    <source>
        <dbReference type="SAM" id="Coils"/>
    </source>
</evidence>